<reference evidence="3" key="1">
    <citation type="submission" date="2015-09" db="EMBL/GenBank/DDBJ databases">
        <authorList>
            <person name="Rodrigo-Torres L."/>
            <person name="Arahal D.R."/>
        </authorList>
    </citation>
    <scope>NUCLEOTIDE SEQUENCE [LARGE SCALE GENOMIC DNA]</scope>
    <source>
        <strain evidence="3">CECT 4293</strain>
    </source>
</reference>
<dbReference type="Proteomes" id="UP000050786">
    <property type="component" value="Unassembled WGS sequence"/>
</dbReference>
<name>A0A0P1EMX5_9RHOB</name>
<organism evidence="2 3">
    <name type="scientific">Ruegeria atlantica</name>
    <dbReference type="NCBI Taxonomy" id="81569"/>
    <lineage>
        <taxon>Bacteria</taxon>
        <taxon>Pseudomonadati</taxon>
        <taxon>Pseudomonadota</taxon>
        <taxon>Alphaproteobacteria</taxon>
        <taxon>Rhodobacterales</taxon>
        <taxon>Roseobacteraceae</taxon>
        <taxon>Ruegeria</taxon>
    </lineage>
</organism>
<evidence type="ECO:0000313" key="3">
    <source>
        <dbReference type="Proteomes" id="UP000050786"/>
    </source>
</evidence>
<gene>
    <name evidence="2" type="ORF">RUM4293_00133</name>
</gene>
<feature type="domain" description="Ribbon-helix-helix" evidence="1">
    <location>
        <begin position="16"/>
        <end position="81"/>
    </location>
</feature>
<dbReference type="EMBL" id="CYPS01000007">
    <property type="protein sequence ID" value="CUH41265.1"/>
    <property type="molecule type" value="Genomic_DNA"/>
</dbReference>
<sequence length="97" mass="10890">MCQVFAGQAPERYSSTTRRLRLNGQSTSIRLENAFWEVIDQIAENDDLTTPIFISTLHSEVLELRGEPENFTSLLRCACLKFLEVSAVSEPEVVAAE</sequence>
<evidence type="ECO:0000313" key="2">
    <source>
        <dbReference type="EMBL" id="CUH41265.1"/>
    </source>
</evidence>
<dbReference type="Gene3D" id="1.10.3990.20">
    <property type="entry name" value="protein bp1543"/>
    <property type="match status" value="1"/>
</dbReference>
<dbReference type="AlphaFoldDB" id="A0A0P1EMX5"/>
<keyword evidence="3" id="KW-1185">Reference proteome</keyword>
<dbReference type="InterPro" id="IPR027373">
    <property type="entry name" value="RHH_dom"/>
</dbReference>
<dbReference type="InterPro" id="IPR038268">
    <property type="entry name" value="RHH_sf"/>
</dbReference>
<dbReference type="Pfam" id="PF13467">
    <property type="entry name" value="RHH_4"/>
    <property type="match status" value="1"/>
</dbReference>
<evidence type="ECO:0000259" key="1">
    <source>
        <dbReference type="Pfam" id="PF13467"/>
    </source>
</evidence>
<protein>
    <recommendedName>
        <fullName evidence="1">Ribbon-helix-helix domain-containing protein</fullName>
    </recommendedName>
</protein>
<accession>A0A0P1EMX5</accession>
<dbReference type="RefSeq" id="WP_058271417.1">
    <property type="nucleotide sequence ID" value="NZ_CYPS01000007.1"/>
</dbReference>
<proteinExistence type="predicted"/>